<dbReference type="RefSeq" id="WP_125088411.1">
    <property type="nucleotide sequence ID" value="NZ_RSAA01000001.1"/>
</dbReference>
<dbReference type="Gene3D" id="3.40.50.150">
    <property type="entry name" value="Vaccinia Virus protein VP39"/>
    <property type="match status" value="1"/>
</dbReference>
<dbReference type="Proteomes" id="UP000274515">
    <property type="component" value="Unassembled WGS sequence"/>
</dbReference>
<dbReference type="SUPFAM" id="SSF53335">
    <property type="entry name" value="S-adenosyl-L-methionine-dependent methyltransferases"/>
    <property type="match status" value="1"/>
</dbReference>
<dbReference type="EMBL" id="RSAA01000001">
    <property type="protein sequence ID" value="RRO20706.1"/>
    <property type="molecule type" value="Genomic_DNA"/>
</dbReference>
<evidence type="ECO:0000313" key="1">
    <source>
        <dbReference type="EMBL" id="RRO20706.1"/>
    </source>
</evidence>
<dbReference type="OrthoDB" id="5175904at2"/>
<dbReference type="Pfam" id="PF04672">
    <property type="entry name" value="Methyltransf_19"/>
    <property type="match status" value="1"/>
</dbReference>
<name>A0A3R8P6N7_9PSEU</name>
<comment type="caution">
    <text evidence="1">The sequence shown here is derived from an EMBL/GenBank/DDBJ whole genome shotgun (WGS) entry which is preliminary data.</text>
</comment>
<gene>
    <name evidence="1" type="ORF">EIL87_02270</name>
</gene>
<accession>A0A3R8P6N7</accession>
<dbReference type="PIRSF" id="PIRSF017393">
    <property type="entry name" value="MTase_SAV2177"/>
    <property type="match status" value="1"/>
</dbReference>
<evidence type="ECO:0008006" key="3">
    <source>
        <dbReference type="Google" id="ProtNLM"/>
    </source>
</evidence>
<evidence type="ECO:0000313" key="2">
    <source>
        <dbReference type="Proteomes" id="UP000274515"/>
    </source>
</evidence>
<dbReference type="InterPro" id="IPR029063">
    <property type="entry name" value="SAM-dependent_MTases_sf"/>
</dbReference>
<proteinExistence type="predicted"/>
<dbReference type="InterPro" id="IPR006764">
    <property type="entry name" value="SAM_dep_MeTrfase_SAV2177_type"/>
</dbReference>
<sequence>MTADEHGVFDLSDGVDLSAPNVARMYDYYLGGAANFAIDRDTADEVLAITPEAGRAARANRDFLGRTVAYLCEQGVDQFLDLGSGIPTVGNVHEIAHRHNPEARVLYVDHDAVAVLHARSLLGAEPRAEITRADIRDPGAVLSSPEVAELLDFSRPVAVLAVAVLHFLPDADRPAEVLRAYTDRCAPGSYLAISHVAGVGMTDAQVARGRELYNTTPTPVIVRDRDEIAGLVEAYSLVEPGLVPINHWPVVTPEAPAGGYGAVARSG</sequence>
<organism evidence="1 2">
    <name type="scientific">Saccharopolyspora rhizosphaerae</name>
    <dbReference type="NCBI Taxonomy" id="2492662"/>
    <lineage>
        <taxon>Bacteria</taxon>
        <taxon>Bacillati</taxon>
        <taxon>Actinomycetota</taxon>
        <taxon>Actinomycetes</taxon>
        <taxon>Pseudonocardiales</taxon>
        <taxon>Pseudonocardiaceae</taxon>
        <taxon>Saccharopolyspora</taxon>
    </lineage>
</organism>
<protein>
    <recommendedName>
        <fullName evidence="3">SAM-dependent methyltransferase</fullName>
    </recommendedName>
</protein>
<dbReference type="AlphaFoldDB" id="A0A3R8P6N7"/>
<keyword evidence="2" id="KW-1185">Reference proteome</keyword>
<reference evidence="1 2" key="1">
    <citation type="submission" date="2018-11" db="EMBL/GenBank/DDBJ databases">
        <title>Saccharopolyspora rhizosphaerae sp. nov., an actinomycete isolated from rhizosphere soil in Thailand.</title>
        <authorList>
            <person name="Intra B."/>
            <person name="Euanorasetr J."/>
            <person name="Take A."/>
            <person name="Inahashi Y."/>
            <person name="Mori M."/>
            <person name="Panbangred W."/>
            <person name="Matsumoto A."/>
        </authorList>
    </citation>
    <scope>NUCLEOTIDE SEQUENCE [LARGE SCALE GENOMIC DNA]</scope>
    <source>
        <strain evidence="1 2">H219</strain>
    </source>
</reference>